<proteinExistence type="predicted"/>
<keyword evidence="3" id="KW-0862">Zinc</keyword>
<dbReference type="PANTHER" id="PTHR47177:SF3">
    <property type="entry name" value="F18C1.6 PROTEIN"/>
    <property type="match status" value="1"/>
</dbReference>
<dbReference type="PANTHER" id="PTHR47177">
    <property type="entry name" value="F18C1.6 PROTEIN"/>
    <property type="match status" value="1"/>
</dbReference>
<dbReference type="InterPro" id="IPR011011">
    <property type="entry name" value="Znf_FYVE_PHD"/>
</dbReference>
<evidence type="ECO:0000259" key="5">
    <source>
        <dbReference type="PROSITE" id="PS50016"/>
    </source>
</evidence>
<sequence>MEWSKVESRCPLCKRRFVTITKSSKSDLGLGIRKPVIRVEKRDQVYQPSEEEMRGMLDPYESVVCIECQQGGDDNLMLLCDICDSPAHTYCVGLGREVPEGNWYCECCRAAGEGSSFSQAPDTVFDRGARNNNESRPASVEIDINAPQGAANTNPQRSMFDLNLSLENFPRRTRWQHHRCQLFLGGVQSNSV</sequence>
<protein>
    <recommendedName>
        <fullName evidence="5">PHD-type domain-containing protein</fullName>
    </recommendedName>
</protein>
<dbReference type="PROSITE" id="PS50016">
    <property type="entry name" value="ZF_PHD_2"/>
    <property type="match status" value="1"/>
</dbReference>
<reference evidence="6" key="1">
    <citation type="submission" date="2020-07" db="EMBL/GenBank/DDBJ databases">
        <authorList>
            <person name="Lin J."/>
        </authorList>
    </citation>
    <scope>NUCLEOTIDE SEQUENCE</scope>
</reference>
<dbReference type="Pfam" id="PF00628">
    <property type="entry name" value="PHD"/>
    <property type="match status" value="1"/>
</dbReference>
<dbReference type="EMBL" id="LR862147">
    <property type="protein sequence ID" value="CAD1828531.1"/>
    <property type="molecule type" value="Genomic_DNA"/>
</dbReference>
<keyword evidence="2 4" id="KW-0863">Zinc-finger</keyword>
<dbReference type="InterPro" id="IPR001965">
    <property type="entry name" value="Znf_PHD"/>
</dbReference>
<evidence type="ECO:0000256" key="1">
    <source>
        <dbReference type="ARBA" id="ARBA00022723"/>
    </source>
</evidence>
<gene>
    <name evidence="6" type="ORF">CB5_LOCUS11742</name>
</gene>
<evidence type="ECO:0000256" key="4">
    <source>
        <dbReference type="PROSITE-ProRule" id="PRU00146"/>
    </source>
</evidence>
<dbReference type="GO" id="GO:0008270">
    <property type="term" value="F:zinc ion binding"/>
    <property type="evidence" value="ECO:0007669"/>
    <property type="project" value="UniProtKB-KW"/>
</dbReference>
<dbReference type="SMART" id="SM00249">
    <property type="entry name" value="PHD"/>
    <property type="match status" value="1"/>
</dbReference>
<accession>A0A6V7PCJ1</accession>
<dbReference type="InterPro" id="IPR013083">
    <property type="entry name" value="Znf_RING/FYVE/PHD"/>
</dbReference>
<feature type="domain" description="PHD-type" evidence="5">
    <location>
        <begin position="62"/>
        <end position="111"/>
    </location>
</feature>
<organism evidence="6">
    <name type="scientific">Ananas comosus var. bracteatus</name>
    <name type="common">red pineapple</name>
    <dbReference type="NCBI Taxonomy" id="296719"/>
    <lineage>
        <taxon>Eukaryota</taxon>
        <taxon>Viridiplantae</taxon>
        <taxon>Streptophyta</taxon>
        <taxon>Embryophyta</taxon>
        <taxon>Tracheophyta</taxon>
        <taxon>Spermatophyta</taxon>
        <taxon>Magnoliopsida</taxon>
        <taxon>Liliopsida</taxon>
        <taxon>Poales</taxon>
        <taxon>Bromeliaceae</taxon>
        <taxon>Bromelioideae</taxon>
        <taxon>Ananas</taxon>
    </lineage>
</organism>
<name>A0A6V7PCJ1_ANACO</name>
<dbReference type="InterPro" id="IPR019787">
    <property type="entry name" value="Znf_PHD-finger"/>
</dbReference>
<keyword evidence="1" id="KW-0479">Metal-binding</keyword>
<evidence type="ECO:0000313" key="6">
    <source>
        <dbReference type="EMBL" id="CAD1828531.1"/>
    </source>
</evidence>
<dbReference type="SUPFAM" id="SSF57903">
    <property type="entry name" value="FYVE/PHD zinc finger"/>
    <property type="match status" value="1"/>
</dbReference>
<evidence type="ECO:0000256" key="3">
    <source>
        <dbReference type="ARBA" id="ARBA00022833"/>
    </source>
</evidence>
<evidence type="ECO:0000256" key="2">
    <source>
        <dbReference type="ARBA" id="ARBA00022771"/>
    </source>
</evidence>
<dbReference type="Gene3D" id="3.30.40.10">
    <property type="entry name" value="Zinc/RING finger domain, C3HC4 (zinc finger)"/>
    <property type="match status" value="1"/>
</dbReference>
<dbReference type="AlphaFoldDB" id="A0A6V7PCJ1"/>